<dbReference type="PANTHER" id="PTHR10519:SF20">
    <property type="entry name" value="G-PROTEIN COUPLED RECEPTOR 156-RELATED"/>
    <property type="match status" value="1"/>
</dbReference>
<evidence type="ECO:0000256" key="1">
    <source>
        <dbReference type="ARBA" id="ARBA00004141"/>
    </source>
</evidence>
<evidence type="ECO:0000259" key="10">
    <source>
        <dbReference type="PROSITE" id="PS50259"/>
    </source>
</evidence>
<keyword evidence="6" id="KW-0675">Receptor</keyword>
<evidence type="ECO:0000313" key="12">
    <source>
        <dbReference type="Proteomes" id="UP000481153"/>
    </source>
</evidence>
<feature type="transmembrane region" description="Helical" evidence="9">
    <location>
        <begin position="677"/>
        <end position="698"/>
    </location>
</feature>
<dbReference type="InterPro" id="IPR017978">
    <property type="entry name" value="GPCR_3_C"/>
</dbReference>
<proteinExistence type="predicted"/>
<dbReference type="InterPro" id="IPR002455">
    <property type="entry name" value="GPCR3_GABA-B"/>
</dbReference>
<feature type="transmembrane region" description="Helical" evidence="9">
    <location>
        <begin position="799"/>
        <end position="821"/>
    </location>
</feature>
<comment type="subcellular location">
    <subcellularLocation>
        <location evidence="1">Membrane</location>
        <topology evidence="1">Multi-pass membrane protein</topology>
    </subcellularLocation>
</comment>
<dbReference type="VEuPathDB" id="FungiDB:AeMF1_001619"/>
<name>A0A6G0XX11_9STRA</name>
<dbReference type="EMBL" id="VJMJ01000002">
    <property type="protein sequence ID" value="KAF0745270.1"/>
    <property type="molecule type" value="Genomic_DNA"/>
</dbReference>
<feature type="transmembrane region" description="Helical" evidence="9">
    <location>
        <begin position="710"/>
        <end position="732"/>
    </location>
</feature>
<evidence type="ECO:0000256" key="7">
    <source>
        <dbReference type="ARBA" id="ARBA00023180"/>
    </source>
</evidence>
<feature type="transmembrane region" description="Helical" evidence="9">
    <location>
        <begin position="752"/>
        <end position="770"/>
    </location>
</feature>
<accession>A0A6G0XX11</accession>
<dbReference type="PANTHER" id="PTHR10519">
    <property type="entry name" value="GABA-B RECEPTOR"/>
    <property type="match status" value="1"/>
</dbReference>
<protein>
    <recommendedName>
        <fullName evidence="10">G-protein coupled receptors family 3 profile domain-containing protein</fullName>
    </recommendedName>
</protein>
<dbReference type="Pfam" id="PF00003">
    <property type="entry name" value="7tm_3"/>
    <property type="match status" value="1"/>
</dbReference>
<dbReference type="Proteomes" id="UP000481153">
    <property type="component" value="Unassembled WGS sequence"/>
</dbReference>
<dbReference type="GO" id="GO:0038039">
    <property type="term" value="C:G protein-coupled receptor heterodimeric complex"/>
    <property type="evidence" value="ECO:0007669"/>
    <property type="project" value="TreeGrafter"/>
</dbReference>
<keyword evidence="4" id="KW-0297">G-protein coupled receptor</keyword>
<feature type="domain" description="G-protein coupled receptors family 3 profile" evidence="10">
    <location>
        <begin position="645"/>
        <end position="882"/>
    </location>
</feature>
<reference evidence="11 12" key="1">
    <citation type="submission" date="2019-07" db="EMBL/GenBank/DDBJ databases">
        <title>Genomics analysis of Aphanomyces spp. identifies a new class of oomycete effector associated with host adaptation.</title>
        <authorList>
            <person name="Gaulin E."/>
        </authorList>
    </citation>
    <scope>NUCLEOTIDE SEQUENCE [LARGE SCALE GENOMIC DNA]</scope>
    <source>
        <strain evidence="11 12">ATCC 201684</strain>
    </source>
</reference>
<keyword evidence="3 9" id="KW-1133">Transmembrane helix</keyword>
<keyword evidence="2 9" id="KW-0812">Transmembrane</keyword>
<evidence type="ECO:0000256" key="9">
    <source>
        <dbReference type="SAM" id="Phobius"/>
    </source>
</evidence>
<evidence type="ECO:0000313" key="11">
    <source>
        <dbReference type="EMBL" id="KAF0745270.1"/>
    </source>
</evidence>
<evidence type="ECO:0000256" key="5">
    <source>
        <dbReference type="ARBA" id="ARBA00023136"/>
    </source>
</evidence>
<organism evidence="11 12">
    <name type="scientific">Aphanomyces euteiches</name>
    <dbReference type="NCBI Taxonomy" id="100861"/>
    <lineage>
        <taxon>Eukaryota</taxon>
        <taxon>Sar</taxon>
        <taxon>Stramenopiles</taxon>
        <taxon>Oomycota</taxon>
        <taxon>Saprolegniomycetes</taxon>
        <taxon>Saprolegniales</taxon>
        <taxon>Verrucalvaceae</taxon>
        <taxon>Aphanomyces</taxon>
    </lineage>
</organism>
<feature type="transmembrane region" description="Helical" evidence="9">
    <location>
        <begin position="833"/>
        <end position="857"/>
    </location>
</feature>
<evidence type="ECO:0000256" key="6">
    <source>
        <dbReference type="ARBA" id="ARBA00023170"/>
    </source>
</evidence>
<gene>
    <name evidence="11" type="ORF">Ae201684_000301</name>
</gene>
<dbReference type="AlphaFoldDB" id="A0A6G0XX11"/>
<feature type="transmembrane region" description="Helical" evidence="9">
    <location>
        <begin position="640"/>
        <end position="665"/>
    </location>
</feature>
<dbReference type="PROSITE" id="PS50259">
    <property type="entry name" value="G_PROTEIN_RECEP_F3_4"/>
    <property type="match status" value="1"/>
</dbReference>
<sequence length="885" mass="98042">MPLRTGMTCVVPAGSVAEVNEKKLETNYRRRAQNAKPKTAPPKADAHEFSKGVVASRAVMATTYPGPYESTRRKCLDATWVADTAAAYQLDPNARDSQNRLVNPYLRPALKYPRETTTKGKPRIHGIGERIYANGSVASAGEVQGTLTLEMSDRPSHQLATAVMSILLQEVVGYDVTIFDAKDDLNTAERMASTGLGLCTPTHLDVEVWTMGKLTTHMKYSGLVRARSIGYTGIAGIYTLHSNIVTALAGNQTPFTRSYSADFWREYVLSDDLVKFYSIQKTLNLTRIARPEVCPDGILGCKNGCGKNDACTTAEANGRTCVVVAMMNPFYNIGFMESMISNNRIPAYFCYSTYSSVNQYVLDTMKANGTVLFYHFEPDAFQEDYKGLLNRIAFPTTDPEVVWAATNVYGELGYGKATSNPVQVDFPEASLMMYLSDFLATDEPLLYSFITNFQITASRMANLLHNYSAYKKDTSVADPVFAAACNWIRKTSKVWKAWIPHLPLCTLVDHMYYSIAGCDDTMRTLSFTWITPDPDNASLPYQCDGGLYRLPDPIPTSKSCDWINNNYETWQTWLTTLPKCDATHYNYTIGPCDSDANRAVTFYWLLPRPGLNGSIECTGGLSLPHDTSVLCDYLPTSSPAYHSIMTLSCIILAFFAFCFAIVVTFRERPIIKRAQWPLLLFIIVGGMVMCIDIILASGEPTDWLCASQPVFDSLAFSMVFVAITVKSLRVYLLFNNKSLKKVTVTLWQMLKLYFVVVGIDVGIVLVGLVVDFPNPSIVVTASTAFEGSVDRIKCRSSSIIFSSISVFWKCIILCTGLYLAIKIRHADSDFQETMWIVASLAVLVIGGIIMVPVVFLIEMAPPMSFTIRSSTLLIGTVSNLACDQV</sequence>
<evidence type="ECO:0000256" key="4">
    <source>
        <dbReference type="ARBA" id="ARBA00023040"/>
    </source>
</evidence>
<evidence type="ECO:0000256" key="8">
    <source>
        <dbReference type="ARBA" id="ARBA00023224"/>
    </source>
</evidence>
<dbReference type="GO" id="GO:0004965">
    <property type="term" value="F:G protein-coupled GABA receptor activity"/>
    <property type="evidence" value="ECO:0007669"/>
    <property type="project" value="InterPro"/>
</dbReference>
<keyword evidence="12" id="KW-1185">Reference proteome</keyword>
<keyword evidence="7" id="KW-0325">Glycoprotein</keyword>
<keyword evidence="5 9" id="KW-0472">Membrane</keyword>
<keyword evidence="8" id="KW-0807">Transducer</keyword>
<evidence type="ECO:0000256" key="2">
    <source>
        <dbReference type="ARBA" id="ARBA00022692"/>
    </source>
</evidence>
<comment type="caution">
    <text evidence="11">The sequence shown here is derived from an EMBL/GenBank/DDBJ whole genome shotgun (WGS) entry which is preliminary data.</text>
</comment>
<evidence type="ECO:0000256" key="3">
    <source>
        <dbReference type="ARBA" id="ARBA00022989"/>
    </source>
</evidence>